<evidence type="ECO:0000256" key="1">
    <source>
        <dbReference type="ARBA" id="ARBA00006192"/>
    </source>
</evidence>
<sequence>MNSIIRRGLTRTLVAQLSPSPLAPSRSGIDSGWTRSAGFASTSARLAKKPAKEKGNGNGKASASKVEPPKAKVEQVKTSEPSITASADSDSGASAPSQEPADEEMGTFGRAAYAGLASTIPEPGDTDPLSPETAASSEPPIHSTVPDSARSNPAGGSSAERPVAISENAATDPHALTTPSSSDPISTFPPEATSVKKPVETTPQPPQEAAPPRQDIYSIILEKLKPTEIRTCNAILELLADRGEAGAVAGLANAMEQHGLKWDSATYEAIIRDAVRRNEPDRARRHLDEMRAHNLSPTPGALNAVVVGLARANRLADAEVAFKEMGEAAAEARTLAALMNAQGRSVKDRAAFVENLKRFVHAAGIVQTLPADEKLRQAIRALVHEGFELTLSALHALSRDYLNVASPKPELYDSAIAEIIDLGDSDSAARALKLLEEIAAAGLSAGVGAYNRVLEALPTGTKAQKLLEDMMELGPQPTTKSFNAVIARHMADGDPARARAVEKKMRERNVPPDSDTYQFLANGGHTESVEKGFKRPVTTGGRKAKKTA</sequence>
<evidence type="ECO:0000313" key="7">
    <source>
        <dbReference type="EMBL" id="RKO84159.1"/>
    </source>
</evidence>
<evidence type="ECO:0000256" key="2">
    <source>
        <dbReference type="ARBA" id="ARBA00022737"/>
    </source>
</evidence>
<feature type="repeat" description="PPR" evidence="5">
    <location>
        <begin position="478"/>
        <end position="512"/>
    </location>
</feature>
<feature type="compositionally biased region" description="Polar residues" evidence="6">
    <location>
        <begin position="145"/>
        <end position="155"/>
    </location>
</feature>
<name>A0A4P9VWR3_9FUNG</name>
<proteinExistence type="inferred from homology"/>
<gene>
    <name evidence="7" type="ORF">BDK51DRAFT_44380</name>
</gene>
<protein>
    <recommendedName>
        <fullName evidence="9">Pentacotripeptide-repeat region of PRORP domain-containing protein</fullName>
    </recommendedName>
</protein>
<feature type="region of interest" description="Disordered" evidence="6">
    <location>
        <begin position="17"/>
        <end position="214"/>
    </location>
</feature>
<dbReference type="PANTHER" id="PTHR47447:SF17">
    <property type="entry name" value="OS12G0638900 PROTEIN"/>
    <property type="match status" value="1"/>
</dbReference>
<evidence type="ECO:0000256" key="4">
    <source>
        <dbReference type="ARBA" id="ARBA00044511"/>
    </source>
</evidence>
<feature type="region of interest" description="Disordered" evidence="6">
    <location>
        <begin position="508"/>
        <end position="548"/>
    </location>
</feature>
<comment type="similarity">
    <text evidence="1">Belongs to the CCM1 family.</text>
</comment>
<keyword evidence="2" id="KW-0677">Repeat</keyword>
<organism evidence="7 8">
    <name type="scientific">Blyttiomyces helicus</name>
    <dbReference type="NCBI Taxonomy" id="388810"/>
    <lineage>
        <taxon>Eukaryota</taxon>
        <taxon>Fungi</taxon>
        <taxon>Fungi incertae sedis</taxon>
        <taxon>Chytridiomycota</taxon>
        <taxon>Chytridiomycota incertae sedis</taxon>
        <taxon>Chytridiomycetes</taxon>
        <taxon>Chytridiomycetes incertae sedis</taxon>
        <taxon>Blyttiomyces</taxon>
    </lineage>
</organism>
<evidence type="ECO:0000256" key="5">
    <source>
        <dbReference type="PROSITE-ProRule" id="PRU00708"/>
    </source>
</evidence>
<evidence type="ECO:0008006" key="9">
    <source>
        <dbReference type="Google" id="ProtNLM"/>
    </source>
</evidence>
<dbReference type="InterPro" id="IPR011990">
    <property type="entry name" value="TPR-like_helical_dom_sf"/>
</dbReference>
<comment type="function">
    <text evidence="3">Regulates mitochondrial small subunit maturation by controlling 15S rRNA 5'-end processing. Localizes to the 5' precursor of the 15S rRNA in a position that is subsequently occupied by mS47 in the mature yeast mtSSU. Uses structure and sequence-specific RNA recognition, binding to a single-stranded region of the precursor and specifically recognizing bases -6 to -1. The exchange of Ccm1 for mS47 is coupled to the irreversible removal of precursor rRNA that is accompanied by conformational changes of the mitoribosomal proteins uS5m and mS26. These conformational changes signal completion of 5'-end rRNA processing through protection of the mature 5'-end of the 15S rRNA and stabilization of mS47. The removal of the 5' precursor together with the dissociation of Ccm1 may be catalyzed by the 5'-3' exoribonuclease Pet127. Involved in the specific removal of group I introns in mitochondrial encoded transcripts.</text>
</comment>
<keyword evidence="8" id="KW-1185">Reference proteome</keyword>
<dbReference type="InterPro" id="IPR002885">
    <property type="entry name" value="PPR_rpt"/>
</dbReference>
<dbReference type="OrthoDB" id="185373at2759"/>
<dbReference type="Gene3D" id="1.25.40.10">
    <property type="entry name" value="Tetratricopeptide repeat domain"/>
    <property type="match status" value="2"/>
</dbReference>
<feature type="compositionally biased region" description="Basic and acidic residues" evidence="6">
    <location>
        <begin position="67"/>
        <end position="77"/>
    </location>
</feature>
<dbReference type="EMBL" id="ML000423">
    <property type="protein sequence ID" value="RKO84159.1"/>
    <property type="molecule type" value="Genomic_DNA"/>
</dbReference>
<reference evidence="8" key="1">
    <citation type="journal article" date="2018" name="Nat. Microbiol.">
        <title>Leveraging single-cell genomics to expand the fungal tree of life.</title>
        <authorList>
            <person name="Ahrendt S.R."/>
            <person name="Quandt C.A."/>
            <person name="Ciobanu D."/>
            <person name="Clum A."/>
            <person name="Salamov A."/>
            <person name="Andreopoulos B."/>
            <person name="Cheng J.F."/>
            <person name="Woyke T."/>
            <person name="Pelin A."/>
            <person name="Henrissat B."/>
            <person name="Reynolds N.K."/>
            <person name="Benny G.L."/>
            <person name="Smith M.E."/>
            <person name="James T.Y."/>
            <person name="Grigoriev I.V."/>
        </authorList>
    </citation>
    <scope>NUCLEOTIDE SEQUENCE [LARGE SCALE GENOMIC DNA]</scope>
</reference>
<evidence type="ECO:0000256" key="6">
    <source>
        <dbReference type="SAM" id="MobiDB-lite"/>
    </source>
</evidence>
<dbReference type="Pfam" id="PF13812">
    <property type="entry name" value="PPR_3"/>
    <property type="match status" value="1"/>
</dbReference>
<accession>A0A4P9VWR3</accession>
<evidence type="ECO:0000256" key="3">
    <source>
        <dbReference type="ARBA" id="ARBA00044493"/>
    </source>
</evidence>
<feature type="repeat" description="PPR" evidence="5">
    <location>
        <begin position="263"/>
        <end position="297"/>
    </location>
</feature>
<dbReference type="PANTHER" id="PTHR47447">
    <property type="entry name" value="OS03G0856100 PROTEIN"/>
    <property type="match status" value="1"/>
</dbReference>
<dbReference type="PROSITE" id="PS51375">
    <property type="entry name" value="PPR"/>
    <property type="match status" value="2"/>
</dbReference>
<comment type="subunit">
    <text evidence="4">Binds to mitochondrial small subunit 15S rRNA.</text>
</comment>
<dbReference type="Proteomes" id="UP000269721">
    <property type="component" value="Unassembled WGS sequence"/>
</dbReference>
<evidence type="ECO:0000313" key="8">
    <source>
        <dbReference type="Proteomes" id="UP000269721"/>
    </source>
</evidence>
<dbReference type="AlphaFoldDB" id="A0A4P9VWR3"/>
<feature type="compositionally biased region" description="Low complexity" evidence="6">
    <location>
        <begin position="85"/>
        <end position="95"/>
    </location>
</feature>